<dbReference type="SUPFAM" id="SSF48452">
    <property type="entry name" value="TPR-like"/>
    <property type="match status" value="1"/>
</dbReference>
<dbReference type="PROSITE" id="PS50293">
    <property type="entry name" value="TPR_REGION"/>
    <property type="match status" value="1"/>
</dbReference>
<proteinExistence type="predicted"/>
<accession>X6MG52</accession>
<keyword evidence="5" id="KW-1185">Reference proteome</keyword>
<dbReference type="PANTHER" id="PTHR45641">
    <property type="entry name" value="TETRATRICOPEPTIDE REPEAT PROTEIN (AFU_ORTHOLOGUE AFUA_6G03870)"/>
    <property type="match status" value="1"/>
</dbReference>
<sequence>MSTLQAFVTIGTKKYRVELTKLTIEILKQQIIEVSTHDQQGNVLVKVTDGNECDIETEQQLQKCVECGQLDFKAYFQGKTNEQLRSPSLYEMKYPLVLLAGALKYEQRSYLKSVMQDLHLLQSLFQTNFGYQVFSTCNIQNPNVESLTLKDLIDFISDHVDVASDCNHNNMYDGLIFVWCGHGEFGSNGPNVITSDNKTKDIKDIQHEIDIKTGYFEKKPKICMVICDEQENGKQDESNHGIQIDQQKDTNVLTIFANTLQKPNIDNLENQNEKRCSYFTQVFCHTLQSNMNTSLNVVIQQVANAILGPLFEKGLAKMALSKEFDICLIPKTCDNDINDKLSQLTDNAIETLDFKRHWDRYWRKANMEAAKVVEQMMKDNERGLILVFNDGHLSSLLNYKQIEKKQIGHYFLYVIKGNVITLDEVSVDGNAYVINCRLQCKRNVCITTQLFVTKNTIVDQKLELSIPSPIQWNTKMHYDIPAQLQDLECEEEKCSEKCLFNTSLLHLQKYLKICADTFGLDHPYVAIAYNLLAITYNDKGEYDTAIQFFEKALDIALKIFGVNYAFVAQLYHNLGISYQCKGDEGSIECYEKSLKIRMETFKNANRDIGDSCWNLAIVFNGKGEKEKAYKYYEEAWKRYSALLGECHEETLAAKIRAKELNEELHEHNESSF</sequence>
<dbReference type="PANTHER" id="PTHR45641:SF19">
    <property type="entry name" value="NEPHROCYSTIN-3"/>
    <property type="match status" value="1"/>
</dbReference>
<comment type="caution">
    <text evidence="4">The sequence shown here is derived from an EMBL/GenBank/DDBJ whole genome shotgun (WGS) entry which is preliminary data.</text>
</comment>
<dbReference type="Pfam" id="PF13424">
    <property type="entry name" value="TPR_12"/>
    <property type="match status" value="1"/>
</dbReference>
<dbReference type="SMART" id="SM00028">
    <property type="entry name" value="TPR"/>
    <property type="match status" value="3"/>
</dbReference>
<keyword evidence="1" id="KW-0677">Repeat</keyword>
<dbReference type="Gene3D" id="3.40.50.1460">
    <property type="match status" value="1"/>
</dbReference>
<evidence type="ECO:0000313" key="5">
    <source>
        <dbReference type="Proteomes" id="UP000023152"/>
    </source>
</evidence>
<evidence type="ECO:0000256" key="1">
    <source>
        <dbReference type="ARBA" id="ARBA00022737"/>
    </source>
</evidence>
<dbReference type="AlphaFoldDB" id="X6MG52"/>
<reference evidence="4 5" key="1">
    <citation type="journal article" date="2013" name="Curr. Biol.">
        <title>The Genome of the Foraminiferan Reticulomyxa filosa.</title>
        <authorList>
            <person name="Glockner G."/>
            <person name="Hulsmann N."/>
            <person name="Schleicher M."/>
            <person name="Noegel A.A."/>
            <person name="Eichinger L."/>
            <person name="Gallinger C."/>
            <person name="Pawlowski J."/>
            <person name="Sierra R."/>
            <person name="Euteneuer U."/>
            <person name="Pillet L."/>
            <person name="Moustafa A."/>
            <person name="Platzer M."/>
            <person name="Groth M."/>
            <person name="Szafranski K."/>
            <person name="Schliwa M."/>
        </authorList>
    </citation>
    <scope>NUCLEOTIDE SEQUENCE [LARGE SCALE GENOMIC DNA]</scope>
</reference>
<protein>
    <submittedName>
        <fullName evidence="4">Uncharacterized protein</fullName>
    </submittedName>
</protein>
<dbReference type="InterPro" id="IPR029030">
    <property type="entry name" value="Caspase-like_dom_sf"/>
</dbReference>
<gene>
    <name evidence="4" type="ORF">RFI_25345</name>
</gene>
<evidence type="ECO:0000256" key="2">
    <source>
        <dbReference type="ARBA" id="ARBA00022803"/>
    </source>
</evidence>
<name>X6MG52_RETFI</name>
<dbReference type="EMBL" id="ASPP01021806">
    <property type="protein sequence ID" value="ETO12030.1"/>
    <property type="molecule type" value="Genomic_DNA"/>
</dbReference>
<dbReference type="Proteomes" id="UP000023152">
    <property type="component" value="Unassembled WGS sequence"/>
</dbReference>
<dbReference type="PROSITE" id="PS50005">
    <property type="entry name" value="TPR"/>
    <property type="match status" value="1"/>
</dbReference>
<dbReference type="InterPro" id="IPR011990">
    <property type="entry name" value="TPR-like_helical_dom_sf"/>
</dbReference>
<organism evidence="4 5">
    <name type="scientific">Reticulomyxa filosa</name>
    <dbReference type="NCBI Taxonomy" id="46433"/>
    <lineage>
        <taxon>Eukaryota</taxon>
        <taxon>Sar</taxon>
        <taxon>Rhizaria</taxon>
        <taxon>Retaria</taxon>
        <taxon>Foraminifera</taxon>
        <taxon>Monothalamids</taxon>
        <taxon>Reticulomyxidae</taxon>
        <taxon>Reticulomyxa</taxon>
    </lineage>
</organism>
<dbReference type="Gene3D" id="1.25.40.10">
    <property type="entry name" value="Tetratricopeptide repeat domain"/>
    <property type="match status" value="1"/>
</dbReference>
<dbReference type="InterPro" id="IPR019734">
    <property type="entry name" value="TPR_rpt"/>
</dbReference>
<dbReference type="SUPFAM" id="SSF52129">
    <property type="entry name" value="Caspase-like"/>
    <property type="match status" value="1"/>
</dbReference>
<feature type="repeat" description="TPR" evidence="3">
    <location>
        <begin position="526"/>
        <end position="559"/>
    </location>
</feature>
<evidence type="ECO:0000256" key="3">
    <source>
        <dbReference type="PROSITE-ProRule" id="PRU00339"/>
    </source>
</evidence>
<evidence type="ECO:0000313" key="4">
    <source>
        <dbReference type="EMBL" id="ETO12030.1"/>
    </source>
</evidence>
<keyword evidence="2 3" id="KW-0802">TPR repeat</keyword>